<dbReference type="GO" id="GO:0000976">
    <property type="term" value="F:transcription cis-regulatory region binding"/>
    <property type="evidence" value="ECO:0007669"/>
    <property type="project" value="TreeGrafter"/>
</dbReference>
<evidence type="ECO:0000256" key="1">
    <source>
        <dbReference type="ARBA" id="ARBA00023015"/>
    </source>
</evidence>
<keyword evidence="2" id="KW-0238">DNA-binding</keyword>
<dbReference type="SMART" id="SM00354">
    <property type="entry name" value="HTH_LACI"/>
    <property type="match status" value="1"/>
</dbReference>
<evidence type="ECO:0000313" key="6">
    <source>
        <dbReference type="Proteomes" id="UP000182977"/>
    </source>
</evidence>
<dbReference type="InterPro" id="IPR001761">
    <property type="entry name" value="Peripla_BP/Lac1_sug-bd_dom"/>
</dbReference>
<dbReference type="Proteomes" id="UP000182977">
    <property type="component" value="Chromosome I"/>
</dbReference>
<organism evidence="5 6">
    <name type="scientific">Jiangella alkaliphila</name>
    <dbReference type="NCBI Taxonomy" id="419479"/>
    <lineage>
        <taxon>Bacteria</taxon>
        <taxon>Bacillati</taxon>
        <taxon>Actinomycetota</taxon>
        <taxon>Actinomycetes</taxon>
        <taxon>Jiangellales</taxon>
        <taxon>Jiangellaceae</taxon>
        <taxon>Jiangella</taxon>
    </lineage>
</organism>
<dbReference type="PROSITE" id="PS50932">
    <property type="entry name" value="HTH_LACI_2"/>
    <property type="match status" value="1"/>
</dbReference>
<evidence type="ECO:0000256" key="2">
    <source>
        <dbReference type="ARBA" id="ARBA00023125"/>
    </source>
</evidence>
<keyword evidence="3" id="KW-0804">Transcription</keyword>
<dbReference type="EMBL" id="LT629791">
    <property type="protein sequence ID" value="SDU79039.1"/>
    <property type="molecule type" value="Genomic_DNA"/>
</dbReference>
<dbReference type="Pfam" id="PF00532">
    <property type="entry name" value="Peripla_BP_1"/>
    <property type="match status" value="1"/>
</dbReference>
<dbReference type="SUPFAM" id="SSF53822">
    <property type="entry name" value="Periplasmic binding protein-like I"/>
    <property type="match status" value="1"/>
</dbReference>
<dbReference type="InterPro" id="IPR000843">
    <property type="entry name" value="HTH_LacI"/>
</dbReference>
<accession>A0A1H2LDP2</accession>
<dbReference type="Gene3D" id="3.40.50.2300">
    <property type="match status" value="2"/>
</dbReference>
<dbReference type="PANTHER" id="PTHR30146:SF109">
    <property type="entry name" value="HTH-TYPE TRANSCRIPTIONAL REGULATOR GALS"/>
    <property type="match status" value="1"/>
</dbReference>
<keyword evidence="6" id="KW-1185">Reference proteome</keyword>
<dbReference type="CDD" id="cd06267">
    <property type="entry name" value="PBP1_LacI_sugar_binding-like"/>
    <property type="match status" value="1"/>
</dbReference>
<dbReference type="Pfam" id="PF00356">
    <property type="entry name" value="LacI"/>
    <property type="match status" value="1"/>
</dbReference>
<dbReference type="SUPFAM" id="SSF47413">
    <property type="entry name" value="lambda repressor-like DNA-binding domains"/>
    <property type="match status" value="1"/>
</dbReference>
<dbReference type="AlphaFoldDB" id="A0A1H2LDP2"/>
<proteinExistence type="predicted"/>
<reference evidence="6" key="1">
    <citation type="submission" date="2016-10" db="EMBL/GenBank/DDBJ databases">
        <authorList>
            <person name="Varghese N."/>
            <person name="Submissions S."/>
        </authorList>
    </citation>
    <scope>NUCLEOTIDE SEQUENCE [LARGE SCALE GENOMIC DNA]</scope>
    <source>
        <strain evidence="6">DSM 45079</strain>
    </source>
</reference>
<dbReference type="InterPro" id="IPR010982">
    <property type="entry name" value="Lambda_DNA-bd_dom_sf"/>
</dbReference>
<gene>
    <name evidence="5" type="ORF">SAMN04488563_5916</name>
</gene>
<evidence type="ECO:0000313" key="5">
    <source>
        <dbReference type="EMBL" id="SDU79039.1"/>
    </source>
</evidence>
<dbReference type="GO" id="GO:0003700">
    <property type="term" value="F:DNA-binding transcription factor activity"/>
    <property type="evidence" value="ECO:0007669"/>
    <property type="project" value="TreeGrafter"/>
</dbReference>
<dbReference type="PANTHER" id="PTHR30146">
    <property type="entry name" value="LACI-RELATED TRANSCRIPTIONAL REPRESSOR"/>
    <property type="match status" value="1"/>
</dbReference>
<evidence type="ECO:0000256" key="3">
    <source>
        <dbReference type="ARBA" id="ARBA00023163"/>
    </source>
</evidence>
<sequence>MPVTRRDVAKLAGTSPAVVSYVLNGGPRGVAPETRERVLAAIEELGYRPNRIAASLRRNRTMTIGLVVPDNTNPYFAELAHAVEDAAFDAGYTLLLGNAGSDVKRETSYVRTFLDSRVDGLVLIPSGEVVASAGELAESGTPWVVLDRLVDHVDGVAGQLVSDNRHGGRLATEHLLWHGRTRIGCITGPGHVANFNERVLGWRDALGGNGRDATAAALRETEISRFAARDAARDLLQATPGIDGVFAVTDEQALGVLRALMELGLRCPDDVALVSFDGIDASSLTTPGLSTVGQSIRELATSGVSVLLDAIERDDDAPAERAADPARPLVFPVHLTPRGSCGCPDVFESATRRDTGGRR</sequence>
<evidence type="ECO:0000259" key="4">
    <source>
        <dbReference type="PROSITE" id="PS50932"/>
    </source>
</evidence>
<protein>
    <submittedName>
        <fullName evidence="5">Transcriptional regulator, LacI family</fullName>
    </submittedName>
</protein>
<dbReference type="InterPro" id="IPR028082">
    <property type="entry name" value="Peripla_BP_I"/>
</dbReference>
<dbReference type="STRING" id="419479.SAMN04488563_5916"/>
<dbReference type="RefSeq" id="WP_046772005.1">
    <property type="nucleotide sequence ID" value="NZ_LBMC01000054.1"/>
</dbReference>
<dbReference type="CDD" id="cd01392">
    <property type="entry name" value="HTH_LacI"/>
    <property type="match status" value="1"/>
</dbReference>
<feature type="domain" description="HTH lacI-type" evidence="4">
    <location>
        <begin position="3"/>
        <end position="58"/>
    </location>
</feature>
<dbReference type="Gene3D" id="1.10.260.40">
    <property type="entry name" value="lambda repressor-like DNA-binding domains"/>
    <property type="match status" value="1"/>
</dbReference>
<keyword evidence="1" id="KW-0805">Transcription regulation</keyword>
<name>A0A1H2LDP2_9ACTN</name>